<keyword evidence="4" id="KW-1185">Reference proteome</keyword>
<sequence length="492" mass="56255">MANLVEGWTSPVQRQAKELKPSSTHKIPQSKFGTISPKQVGIDISNIEAPESPSVAHIIKRSAILPIRQEQLVAEDKGIYAGLAMVDSRYNEVDNAQSAWIHTLMSNDKQWQAIVALIRLETLLQRYHDFRWKSQHPSVSSALRRLARKYWVPARVWWHGTRPFLDLLRQRVPELLKHMLAVIYLAYAMMALLYETVLIFANIWIECLGDHGRYDMPIEGDNIRYNDIRADICRNRNPKAPDKANIGRIHHHFAISGRLEIFQQLYLHPKSLRVANPFQSFHDGILTLLECLIDIQHRGQNEQPAILIHSVFDAHSLLKRLYGCLDRLRHCKLPIPEPNSELPPPPSETNGPSKSHRWNETTPSCVLDTTMKAAGHKSVRSGNSVRNWDGRTTNQEGRLSSGAENNLALELAVSGCNKNHKPGIAMHSLHECRILIAQVASEITRIWPRWSKGFVWIFRRQLRRDYILTAIRSGALQTRRVICLRGQRIISP</sequence>
<feature type="region of interest" description="Disordered" evidence="1">
    <location>
        <begin position="1"/>
        <end position="28"/>
    </location>
</feature>
<feature type="region of interest" description="Disordered" evidence="1">
    <location>
        <begin position="335"/>
        <end position="361"/>
    </location>
</feature>
<dbReference type="AlphaFoldDB" id="A0A423W5K0"/>
<reference evidence="3 4" key="1">
    <citation type="submission" date="2015-09" db="EMBL/GenBank/DDBJ databases">
        <title>Host preference determinants of Valsa canker pathogens revealed by comparative genomics.</title>
        <authorList>
            <person name="Yin Z."/>
            <person name="Huang L."/>
        </authorList>
    </citation>
    <scope>NUCLEOTIDE SEQUENCE [LARGE SCALE GENOMIC DNA]</scope>
    <source>
        <strain evidence="3 4">YSFL</strain>
    </source>
</reference>
<dbReference type="InterPro" id="IPR011990">
    <property type="entry name" value="TPR-like_helical_dom_sf"/>
</dbReference>
<evidence type="ECO:0000256" key="2">
    <source>
        <dbReference type="SAM" id="Phobius"/>
    </source>
</evidence>
<name>A0A423W5K0_CYTCH</name>
<dbReference type="EMBL" id="LJZO01000013">
    <property type="protein sequence ID" value="ROV98620.1"/>
    <property type="molecule type" value="Genomic_DNA"/>
</dbReference>
<keyword evidence="2" id="KW-0812">Transmembrane</keyword>
<dbReference type="SUPFAM" id="SSF48452">
    <property type="entry name" value="TPR-like"/>
    <property type="match status" value="1"/>
</dbReference>
<dbReference type="OrthoDB" id="2017974at2759"/>
<dbReference type="Proteomes" id="UP000284375">
    <property type="component" value="Unassembled WGS sequence"/>
</dbReference>
<feature type="compositionally biased region" description="Polar residues" evidence="1">
    <location>
        <begin position="380"/>
        <end position="400"/>
    </location>
</feature>
<organism evidence="3 4">
    <name type="scientific">Cytospora chrysosperma</name>
    <name type="common">Cytospora canker fungus</name>
    <name type="synonym">Sphaeria chrysosperma</name>
    <dbReference type="NCBI Taxonomy" id="252740"/>
    <lineage>
        <taxon>Eukaryota</taxon>
        <taxon>Fungi</taxon>
        <taxon>Dikarya</taxon>
        <taxon>Ascomycota</taxon>
        <taxon>Pezizomycotina</taxon>
        <taxon>Sordariomycetes</taxon>
        <taxon>Sordariomycetidae</taxon>
        <taxon>Diaporthales</taxon>
        <taxon>Cytosporaceae</taxon>
        <taxon>Cytospora</taxon>
    </lineage>
</organism>
<keyword evidence="2" id="KW-1133">Transmembrane helix</keyword>
<feature type="compositionally biased region" description="Pro residues" evidence="1">
    <location>
        <begin position="335"/>
        <end position="347"/>
    </location>
</feature>
<evidence type="ECO:0000256" key="1">
    <source>
        <dbReference type="SAM" id="MobiDB-lite"/>
    </source>
</evidence>
<dbReference type="STRING" id="252740.A0A423W5K0"/>
<accession>A0A423W5K0</accession>
<gene>
    <name evidence="3" type="ORF">VSDG_04290</name>
</gene>
<protein>
    <submittedName>
        <fullName evidence="3">Uncharacterized protein</fullName>
    </submittedName>
</protein>
<feature type="region of interest" description="Disordered" evidence="1">
    <location>
        <begin position="376"/>
        <end position="400"/>
    </location>
</feature>
<feature type="transmembrane region" description="Helical" evidence="2">
    <location>
        <begin position="179"/>
        <end position="205"/>
    </location>
</feature>
<keyword evidence="2" id="KW-0472">Membrane</keyword>
<proteinExistence type="predicted"/>
<evidence type="ECO:0000313" key="4">
    <source>
        <dbReference type="Proteomes" id="UP000284375"/>
    </source>
</evidence>
<evidence type="ECO:0000313" key="3">
    <source>
        <dbReference type="EMBL" id="ROV98620.1"/>
    </source>
</evidence>
<comment type="caution">
    <text evidence="3">The sequence shown here is derived from an EMBL/GenBank/DDBJ whole genome shotgun (WGS) entry which is preliminary data.</text>
</comment>